<reference evidence="9" key="1">
    <citation type="journal article" date="2015" name="Nat. Genet.">
        <title>The genome and transcriptome of the zoonotic hookworm Ancylostoma ceylanicum identify infection-specific gene families.</title>
        <authorList>
            <person name="Schwarz E.M."/>
            <person name="Hu Y."/>
            <person name="Antoshechkin I."/>
            <person name="Miller M.M."/>
            <person name="Sternberg P.W."/>
            <person name="Aroian R.V."/>
        </authorList>
    </citation>
    <scope>NUCLEOTIDE SEQUENCE</scope>
    <source>
        <strain evidence="9">HY135</strain>
    </source>
</reference>
<gene>
    <name evidence="8" type="primary">Acey_s0322.g2437</name>
    <name evidence="8" type="synonym">Acey-C08H9.2</name>
    <name evidence="8" type="ORF">Y032_0322g2437</name>
</gene>
<dbReference type="GO" id="GO:0003729">
    <property type="term" value="F:mRNA binding"/>
    <property type="evidence" value="ECO:0007669"/>
    <property type="project" value="TreeGrafter"/>
</dbReference>
<keyword evidence="9" id="KW-1185">Reference proteome</keyword>
<sequence length="1348" mass="149805">MYYNYSFSELESGWSPPARSDPLLLSVVRNRPGTAHLTVNEQCTTDTNLNRTDIKPMGLPIVSSTVHILFAPRLSIVLFLDIRQKHQIYVADTFTAPCSQYQCGQSPIARTFAIFLRCYVAPINQCTVVKVNQRIGPPYYFNGETSASSTPVDVVQMDYSTDFPKLPEAAPAAAKPLGAWSRPAVGTKTIVHSFILAADERANKVKSFPGNTSEEHKKCQAVAAATGTRIELSESKDGALTVVIKGLRAKVEDARARLVRDLQTQASRDLDIPKDHHRKLIGKEGAALRQLEADTNCRIAIPSRDTPSETIKITGPREGIEKAVAYIKSVSERESKLATEHIVCPRIFYPFVRGPFNEIYDKLTLETGAKINIPPSQANNEVIVVTGEKEGVHKAAAVIRGIVADKQATAKSVTCTVAKAQHRYIIGQQRSGLHTILKETGVSVEVPNEDENSDTITLRGDPSKLGEALALVYQRASSVITQQIVAPTWLHKHIIGPKGSTLQNLIPNRGKVQIDFEDSGTIFLEGAPEEVKAAHAVLSEEVARLQKEMSFEKVKVHPSLHRHVIGRGGALISKIKDETGVQISIPNEQTNSDEIVVEGKKEGVKKAVEEIRAIVSKIENEKSRDIIIEQRLHKLIIGTKGENIGKIRDAHPNVVLSFPDVNKKSDVINIRGDKTEVDKVYKQLQTLAKDLAESNYQQTVPIFKEFHKHIIGKGGATIKKIREETQTRIDLPEGDSGEERITVTGKKANVEKAIDQLNKIQNELASIVTVEVDIPVKVQARLLGNGRRLISDIEEECGGVHIRFPAEKSESTKVTIRGPKPDVERAQKLLTDLAKDKEVNLHEDTVVAKPEFHRFLIGKGGSKINKMRENYDVRVMFPRETDADKETIHLLGKKEDVLKVKKELEENIKQLNETVESTIEVDTKHHRHFVMRGAAVLREIQEQNGGVVISFPKMGTDSTTVHIKGSKQCVESAKARIEEIVEDIEKQVTIQVEIPSQFHRALLVNRGQKIQDLQSKHGVLIRFPERRLETSEDADSHAADMVTISGRDTKCEAAKQDLLSMVPVSRVINVPIEMHRGLIGRGGETVRKMMQDFDVNISIPKNNESEEITVTGQSQNVEEALERIREKIAEFEAQAEDRKLRSFQLVIEVPAEYHTRVIGPKGATVNALRAKHDVQISLPRGEEKSDQITIQGYEAAARACAAEIDEMIEEIRSMFTQEVSIDAGFHPRMIGVRGKNLKKLMEDFGVEIRFPRDAADPNLVIIAGKSEDAVYDCIDHLRAEEEEYLVDHVDRNQYISTRVQEPPKVNKPVQISNAPWQLDIGSSEHFPDMGAAAPSHVVGGAWGSARRW</sequence>
<feature type="domain" description="K Homology" evidence="7">
    <location>
        <begin position="1213"/>
        <end position="1282"/>
    </location>
</feature>
<dbReference type="CDD" id="cd22407">
    <property type="entry name" value="KH-I_Vigilin_rpt3"/>
    <property type="match status" value="1"/>
</dbReference>
<feature type="domain" description="K Homology" evidence="7">
    <location>
        <begin position="766"/>
        <end position="835"/>
    </location>
</feature>
<feature type="domain" description="K Homology" evidence="7">
    <location>
        <begin position="336"/>
        <end position="404"/>
    </location>
</feature>
<comment type="subcellular location">
    <subcellularLocation>
        <location evidence="1">Cytoplasm</location>
    </subcellularLocation>
</comment>
<evidence type="ECO:0000256" key="6">
    <source>
        <dbReference type="SAM" id="Coils"/>
    </source>
</evidence>
<feature type="domain" description="K Homology" evidence="7">
    <location>
        <begin position="694"/>
        <end position="762"/>
    </location>
</feature>
<keyword evidence="6" id="KW-0175">Coiled coil</keyword>
<feature type="domain" description="K Homology" evidence="7">
    <location>
        <begin position="986"/>
        <end position="1063"/>
    </location>
</feature>
<feature type="coiled-coil region" evidence="6">
    <location>
        <begin position="1114"/>
        <end position="1141"/>
    </location>
</feature>
<evidence type="ECO:0000259" key="7">
    <source>
        <dbReference type="SMART" id="SM00322"/>
    </source>
</evidence>
<evidence type="ECO:0000256" key="3">
    <source>
        <dbReference type="ARBA" id="ARBA00022737"/>
    </source>
</evidence>
<feature type="domain" description="K Homology" evidence="7">
    <location>
        <begin position="840"/>
        <end position="909"/>
    </location>
</feature>
<keyword evidence="2" id="KW-0963">Cytoplasm</keyword>
<name>A0A016S0Y9_9BILA</name>
<keyword evidence="3" id="KW-0677">Repeat</keyword>
<dbReference type="CDD" id="cd22414">
    <property type="entry name" value="KH-I_Vigilin_rpt11"/>
    <property type="match status" value="1"/>
</dbReference>
<dbReference type="InterPro" id="IPR057778">
    <property type="entry name" value="KH_Vigilin_N"/>
</dbReference>
<dbReference type="OrthoDB" id="10027144at2759"/>
<dbReference type="EMBL" id="JARK01001658">
    <property type="protein sequence ID" value="EYB84141.1"/>
    <property type="molecule type" value="Genomic_DNA"/>
</dbReference>
<dbReference type="CDD" id="cd22417">
    <property type="entry name" value="KH-I_Vigilin_rpt14"/>
    <property type="match status" value="1"/>
</dbReference>
<dbReference type="CDD" id="cd22409">
    <property type="entry name" value="KH-I_Vigilin_rpt5"/>
    <property type="match status" value="1"/>
</dbReference>
<feature type="domain" description="K Homology" evidence="7">
    <location>
        <begin position="913"/>
        <end position="982"/>
    </location>
</feature>
<evidence type="ECO:0000256" key="1">
    <source>
        <dbReference type="ARBA" id="ARBA00004496"/>
    </source>
</evidence>
<protein>
    <recommendedName>
        <fullName evidence="7">K Homology domain-containing protein</fullName>
    </recommendedName>
</protein>
<dbReference type="SMART" id="SM00322">
    <property type="entry name" value="KH"/>
    <property type="match status" value="14"/>
</dbReference>
<feature type="domain" description="K Homology" evidence="7">
    <location>
        <begin position="264"/>
        <end position="332"/>
    </location>
</feature>
<dbReference type="CDD" id="cd22411">
    <property type="entry name" value="KH-I_Vigilin_rpt8"/>
    <property type="match status" value="1"/>
</dbReference>
<feature type="domain" description="K Homology" evidence="7">
    <location>
        <begin position="620"/>
        <end position="689"/>
    </location>
</feature>
<evidence type="ECO:0000313" key="8">
    <source>
        <dbReference type="EMBL" id="EYB84141.1"/>
    </source>
</evidence>
<comment type="caution">
    <text evidence="8">The sequence shown here is derived from an EMBL/GenBank/DDBJ whole genome shotgun (WGS) entry which is preliminary data.</text>
</comment>
<evidence type="ECO:0000256" key="2">
    <source>
        <dbReference type="ARBA" id="ARBA00022490"/>
    </source>
</evidence>
<dbReference type="CDD" id="cd22418">
    <property type="entry name" value="KH-I_Vigilin_rpt15"/>
    <property type="match status" value="1"/>
</dbReference>
<dbReference type="STRING" id="53326.A0A016S0Y9"/>
<dbReference type="CDD" id="cd22413">
    <property type="entry name" value="KH-I_Vigilin_rpt10"/>
    <property type="match status" value="1"/>
</dbReference>
<dbReference type="PANTHER" id="PTHR10627">
    <property type="entry name" value="SCP160"/>
    <property type="match status" value="1"/>
</dbReference>
<evidence type="ECO:0000256" key="5">
    <source>
        <dbReference type="PROSITE-ProRule" id="PRU00117"/>
    </source>
</evidence>
<dbReference type="SUPFAM" id="SSF54791">
    <property type="entry name" value="Eukaryotic type KH-domain (KH-domain type I)"/>
    <property type="match status" value="13"/>
</dbReference>
<feature type="domain" description="K Homology" evidence="7">
    <location>
        <begin position="548"/>
        <end position="616"/>
    </location>
</feature>
<dbReference type="PROSITE" id="PS50084">
    <property type="entry name" value="KH_TYPE_1"/>
    <property type="match status" value="14"/>
</dbReference>
<organism evidence="8 9">
    <name type="scientific">Ancylostoma ceylanicum</name>
    <dbReference type="NCBI Taxonomy" id="53326"/>
    <lineage>
        <taxon>Eukaryota</taxon>
        <taxon>Metazoa</taxon>
        <taxon>Ecdysozoa</taxon>
        <taxon>Nematoda</taxon>
        <taxon>Chromadorea</taxon>
        <taxon>Rhabditida</taxon>
        <taxon>Rhabditina</taxon>
        <taxon>Rhabditomorpha</taxon>
        <taxon>Strongyloidea</taxon>
        <taxon>Ancylostomatidae</taxon>
        <taxon>Ancylostomatinae</taxon>
        <taxon>Ancylostoma</taxon>
    </lineage>
</organism>
<dbReference type="Pfam" id="PF24668">
    <property type="entry name" value="KH_Vigilin"/>
    <property type="match status" value="1"/>
</dbReference>
<feature type="domain" description="K Homology" evidence="7">
    <location>
        <begin position="1141"/>
        <end position="1209"/>
    </location>
</feature>
<dbReference type="CDD" id="cd02394">
    <property type="entry name" value="KH-I_Vigilin_rpt6"/>
    <property type="match status" value="1"/>
</dbReference>
<keyword evidence="4 5" id="KW-0694">RNA-binding</keyword>
<dbReference type="CDD" id="cd22410">
    <property type="entry name" value="KH-I_Vigilin_rpt7"/>
    <property type="match status" value="1"/>
</dbReference>
<dbReference type="Gene3D" id="3.30.1370.10">
    <property type="entry name" value="K Homology domain, type 1"/>
    <property type="match status" value="14"/>
</dbReference>
<feature type="domain" description="K Homology" evidence="7">
    <location>
        <begin position="1064"/>
        <end position="1129"/>
    </location>
</feature>
<proteinExistence type="predicted"/>
<feature type="domain" description="K Homology" evidence="7">
    <location>
        <begin position="409"/>
        <end position="477"/>
    </location>
</feature>
<dbReference type="CDD" id="cd22451">
    <property type="entry name" value="KH-I_ScSCP160_rpt6"/>
    <property type="match status" value="1"/>
</dbReference>
<evidence type="ECO:0000256" key="4">
    <source>
        <dbReference type="ARBA" id="ARBA00022884"/>
    </source>
</evidence>
<dbReference type="Proteomes" id="UP000024635">
    <property type="component" value="Unassembled WGS sequence"/>
</dbReference>
<evidence type="ECO:0000313" key="9">
    <source>
        <dbReference type="Proteomes" id="UP000024635"/>
    </source>
</evidence>
<feature type="domain" description="K Homology" evidence="7">
    <location>
        <begin position="478"/>
        <end position="543"/>
    </location>
</feature>
<dbReference type="InterPro" id="IPR004088">
    <property type="entry name" value="KH_dom_type_1"/>
</dbReference>
<dbReference type="CDD" id="cd22408">
    <property type="entry name" value="KH-I_Vigilin_rpt4"/>
    <property type="match status" value="1"/>
</dbReference>
<dbReference type="InterPro" id="IPR004087">
    <property type="entry name" value="KH_dom"/>
</dbReference>
<dbReference type="PANTHER" id="PTHR10627:SF31">
    <property type="entry name" value="DODECA-SATELLITE-BINDING PROTEIN 1, ISOFORM A"/>
    <property type="match status" value="1"/>
</dbReference>
<feature type="coiled-coil region" evidence="6">
    <location>
        <begin position="894"/>
        <end position="921"/>
    </location>
</feature>
<dbReference type="Pfam" id="PF00013">
    <property type="entry name" value="KH_1"/>
    <property type="match status" value="14"/>
</dbReference>
<accession>A0A016S0Y9</accession>
<dbReference type="InterPro" id="IPR036612">
    <property type="entry name" value="KH_dom_type_1_sf"/>
</dbReference>